<protein>
    <submittedName>
        <fullName evidence="1">Uncharacterized protein</fullName>
    </submittedName>
</protein>
<proteinExistence type="predicted"/>
<sequence>MVEPEANFGQAGRSDTYLGELVELNQSDIYISELDELSELSDTILDLNELSDTEEGAGLVAGRNGSFSAHRKIHKKFNLGRFYTKFDQAFGDVSEVPFAFSDHIQHPAKMILLDLGRIKWYQSHFGWRKEIDENGVLITKFGLINQAEKKREDKEICYISYGLVAINVFDGTKRIINRTVLLCHHQVPDIRDGFRARIAGPNLVVVLVVVCRPLLPQMPPASPIEDWGTAIPIEGRDRAIPERPHLCGVTSREDRSTRGTVGAGVD</sequence>
<dbReference type="EMBL" id="QGKV02000832">
    <property type="protein sequence ID" value="KAF3547870.1"/>
    <property type="molecule type" value="Genomic_DNA"/>
</dbReference>
<comment type="caution">
    <text evidence="1">The sequence shown here is derived from an EMBL/GenBank/DDBJ whole genome shotgun (WGS) entry which is preliminary data.</text>
</comment>
<accession>A0ABQ7C6P9</accession>
<organism evidence="1 2">
    <name type="scientific">Brassica cretica</name>
    <name type="common">Mustard</name>
    <dbReference type="NCBI Taxonomy" id="69181"/>
    <lineage>
        <taxon>Eukaryota</taxon>
        <taxon>Viridiplantae</taxon>
        <taxon>Streptophyta</taxon>
        <taxon>Embryophyta</taxon>
        <taxon>Tracheophyta</taxon>
        <taxon>Spermatophyta</taxon>
        <taxon>Magnoliopsida</taxon>
        <taxon>eudicotyledons</taxon>
        <taxon>Gunneridae</taxon>
        <taxon>Pentapetalae</taxon>
        <taxon>rosids</taxon>
        <taxon>malvids</taxon>
        <taxon>Brassicales</taxon>
        <taxon>Brassicaceae</taxon>
        <taxon>Brassiceae</taxon>
        <taxon>Brassica</taxon>
    </lineage>
</organism>
<dbReference type="Proteomes" id="UP000266723">
    <property type="component" value="Unassembled WGS sequence"/>
</dbReference>
<evidence type="ECO:0000313" key="2">
    <source>
        <dbReference type="Proteomes" id="UP000266723"/>
    </source>
</evidence>
<keyword evidence="2" id="KW-1185">Reference proteome</keyword>
<evidence type="ECO:0000313" key="1">
    <source>
        <dbReference type="EMBL" id="KAF3547870.1"/>
    </source>
</evidence>
<name>A0ABQ7C6P9_BRACR</name>
<reference evidence="1 2" key="1">
    <citation type="journal article" date="2020" name="BMC Genomics">
        <title>Intraspecific diversification of the crop wild relative Brassica cretica Lam. using demographic model selection.</title>
        <authorList>
            <person name="Kioukis A."/>
            <person name="Michalopoulou V.A."/>
            <person name="Briers L."/>
            <person name="Pirintsos S."/>
            <person name="Studholme D.J."/>
            <person name="Pavlidis P."/>
            <person name="Sarris P.F."/>
        </authorList>
    </citation>
    <scope>NUCLEOTIDE SEQUENCE [LARGE SCALE GENOMIC DNA]</scope>
    <source>
        <strain evidence="2">cv. PFS-1207/04</strain>
    </source>
</reference>
<gene>
    <name evidence="1" type="ORF">DY000_02007226</name>
</gene>